<evidence type="ECO:0000313" key="1">
    <source>
        <dbReference type="EMBL" id="KLT44623.1"/>
    </source>
</evidence>
<dbReference type="AlphaFoldDB" id="A0A0J0XU68"/>
<proteinExistence type="predicted"/>
<reference evidence="1 2" key="1">
    <citation type="submission" date="2015-03" db="EMBL/GenBank/DDBJ databases">
        <title>Genomics and transcriptomics of the oil-accumulating basidiomycete yeast T. oleaginosus allow insights into substrate utilization and the diverse evolutionary trajectories of mating systems in fungi.</title>
        <authorList>
            <consortium name="DOE Joint Genome Institute"/>
            <person name="Kourist R."/>
            <person name="Kracht O."/>
            <person name="Bracharz F."/>
            <person name="Lipzen A."/>
            <person name="Nolan M."/>
            <person name="Ohm R."/>
            <person name="Grigoriev I."/>
            <person name="Sun S."/>
            <person name="Heitman J."/>
            <person name="Bruck T."/>
            <person name="Nowrousian M."/>
        </authorList>
    </citation>
    <scope>NUCLEOTIDE SEQUENCE [LARGE SCALE GENOMIC DNA]</scope>
    <source>
        <strain evidence="1 2">IBC0246</strain>
    </source>
</reference>
<organism evidence="1 2">
    <name type="scientific">Cutaneotrichosporon oleaginosum</name>
    <dbReference type="NCBI Taxonomy" id="879819"/>
    <lineage>
        <taxon>Eukaryota</taxon>
        <taxon>Fungi</taxon>
        <taxon>Dikarya</taxon>
        <taxon>Basidiomycota</taxon>
        <taxon>Agaricomycotina</taxon>
        <taxon>Tremellomycetes</taxon>
        <taxon>Trichosporonales</taxon>
        <taxon>Trichosporonaceae</taxon>
        <taxon>Cutaneotrichosporon</taxon>
    </lineage>
</organism>
<protein>
    <submittedName>
        <fullName evidence="1">Uncharacterized protein</fullName>
    </submittedName>
</protein>
<evidence type="ECO:0000313" key="2">
    <source>
        <dbReference type="Proteomes" id="UP000053611"/>
    </source>
</evidence>
<dbReference type="RefSeq" id="XP_018281114.1">
    <property type="nucleotide sequence ID" value="XM_018425171.1"/>
</dbReference>
<gene>
    <name evidence="1" type="ORF">CC85DRAFT_300175</name>
</gene>
<dbReference type="Proteomes" id="UP000053611">
    <property type="component" value="Unassembled WGS sequence"/>
</dbReference>
<keyword evidence="2" id="KW-1185">Reference proteome</keyword>
<accession>A0A0J0XU68</accession>
<dbReference type="EMBL" id="KQ087185">
    <property type="protein sequence ID" value="KLT44623.1"/>
    <property type="molecule type" value="Genomic_DNA"/>
</dbReference>
<sequence length="196" mass="22137">MASEILGPALKNLQVLRILSGYGPYHSYSLGHYSATVLVVFGRLPEYDPKTDMFYLWPGSLLPRSRKIVWTVSSISSRLPLFLGSNVSPYTHQVEDATLHFRCCEPTPDPDGMFAHLAGIVSDIVEYIISNILTIVDLDQVWTCTPLSAGPLEDFPERRLRLLDQLGPLSARTKFMTGKEYSQAYGEEQYRIETYE</sequence>
<dbReference type="GeneID" id="28985774"/>
<name>A0A0J0XU68_9TREE</name>